<organism evidence="2">
    <name type="scientific">uncultured Rubrobacteraceae bacterium</name>
    <dbReference type="NCBI Taxonomy" id="349277"/>
    <lineage>
        <taxon>Bacteria</taxon>
        <taxon>Bacillati</taxon>
        <taxon>Actinomycetota</taxon>
        <taxon>Rubrobacteria</taxon>
        <taxon>Rubrobacterales</taxon>
        <taxon>Rubrobacteraceae</taxon>
        <taxon>environmental samples</taxon>
    </lineage>
</organism>
<feature type="compositionally biased region" description="Basic and acidic residues" evidence="1">
    <location>
        <begin position="37"/>
        <end position="51"/>
    </location>
</feature>
<evidence type="ECO:0000313" key="2">
    <source>
        <dbReference type="EMBL" id="CAA9471017.1"/>
    </source>
</evidence>
<feature type="compositionally biased region" description="Low complexity" evidence="1">
    <location>
        <begin position="71"/>
        <end position="82"/>
    </location>
</feature>
<accession>A0A6J4RJA7</accession>
<reference evidence="2" key="1">
    <citation type="submission" date="2020-02" db="EMBL/GenBank/DDBJ databases">
        <authorList>
            <person name="Meier V. D."/>
        </authorList>
    </citation>
    <scope>NUCLEOTIDE SEQUENCE</scope>
    <source>
        <strain evidence="2">AVDCRST_MAG12</strain>
    </source>
</reference>
<feature type="compositionally biased region" description="Basic residues" evidence="1">
    <location>
        <begin position="83"/>
        <end position="97"/>
    </location>
</feature>
<feature type="compositionally biased region" description="Basic and acidic residues" evidence="1">
    <location>
        <begin position="60"/>
        <end position="70"/>
    </location>
</feature>
<feature type="non-terminal residue" evidence="2">
    <location>
        <position position="1"/>
    </location>
</feature>
<sequence>ARALDRRRGDPRDHPRPRAVPPRGPHGAAGRGALRPRGRDVDGRDHRRGADAARSAAGVRDPRPLPDRGPAHLPALARPARPLGRRPARREARRRGPQRGARPLPGPRAAVGRDDARARHGVRPAGPPAVALQVLAARSRRD</sequence>
<dbReference type="EMBL" id="CADCVK010000132">
    <property type="protein sequence ID" value="CAA9471017.1"/>
    <property type="molecule type" value="Genomic_DNA"/>
</dbReference>
<protein>
    <submittedName>
        <fullName evidence="2">Uncharacterized protein</fullName>
    </submittedName>
</protein>
<feature type="compositionally biased region" description="Low complexity" evidence="1">
    <location>
        <begin position="98"/>
        <end position="110"/>
    </location>
</feature>
<feature type="compositionally biased region" description="Basic and acidic residues" evidence="1">
    <location>
        <begin position="1"/>
        <end position="16"/>
    </location>
</feature>
<evidence type="ECO:0000256" key="1">
    <source>
        <dbReference type="SAM" id="MobiDB-lite"/>
    </source>
</evidence>
<dbReference type="AlphaFoldDB" id="A0A6J4RJA7"/>
<name>A0A6J4RJA7_9ACTN</name>
<feature type="compositionally biased region" description="Low complexity" evidence="1">
    <location>
        <begin position="25"/>
        <end position="35"/>
    </location>
</feature>
<feature type="non-terminal residue" evidence="2">
    <location>
        <position position="142"/>
    </location>
</feature>
<gene>
    <name evidence="2" type="ORF">AVDCRST_MAG12-772</name>
</gene>
<feature type="region of interest" description="Disordered" evidence="1">
    <location>
        <begin position="1"/>
        <end position="142"/>
    </location>
</feature>
<proteinExistence type="predicted"/>